<dbReference type="Gene3D" id="3.30.160.270">
    <property type="match status" value="1"/>
</dbReference>
<reference evidence="2 3" key="1">
    <citation type="journal article" date="2019" name="Emerg. Microbes Infect.">
        <title>Comprehensive subspecies identification of 175 nontuberculous mycobacteria species based on 7547 genomic profiles.</title>
        <authorList>
            <person name="Matsumoto Y."/>
            <person name="Kinjo T."/>
            <person name="Motooka D."/>
            <person name="Nabeya D."/>
            <person name="Jung N."/>
            <person name="Uechi K."/>
            <person name="Horii T."/>
            <person name="Iida T."/>
            <person name="Fujita J."/>
            <person name="Nakamura S."/>
        </authorList>
    </citation>
    <scope>NUCLEOTIDE SEQUENCE [LARGE SCALE GENOMIC DNA]</scope>
    <source>
        <strain evidence="2 3">JCM 13573</strain>
    </source>
</reference>
<evidence type="ECO:0000313" key="2">
    <source>
        <dbReference type="EMBL" id="GFG64017.1"/>
    </source>
</evidence>
<evidence type="ECO:0000313" key="3">
    <source>
        <dbReference type="Proteomes" id="UP000465306"/>
    </source>
</evidence>
<dbReference type="Proteomes" id="UP000465306">
    <property type="component" value="Unassembled WGS sequence"/>
</dbReference>
<sequence>MTTFSPAFIGNASAAETLAGSSSPSSANAWFEHRFSTRLPRGLREQAEAMSWERFVTTFTPNTGPLRLGQWACIDPERPAGRLGPQARTYRAMIAVGDSISTSTAAASGPVGALTAMLHDRGILLETLRFHQIQRFADTATFIYGTNGARAEWAAGWSADPTQSALRALIACANRLMM</sequence>
<evidence type="ECO:0000256" key="1">
    <source>
        <dbReference type="ARBA" id="ARBA00022679"/>
    </source>
</evidence>
<comment type="caution">
    <text evidence="2">The sequence shown here is derived from an EMBL/GenBank/DDBJ whole genome shotgun (WGS) entry which is preliminary data.</text>
</comment>
<keyword evidence="3" id="KW-1185">Reference proteome</keyword>
<keyword evidence="1" id="KW-0808">Transferase</keyword>
<dbReference type="InterPro" id="IPR036230">
    <property type="entry name" value="LeuA_allosteric_dom_sf"/>
</dbReference>
<protein>
    <recommendedName>
        <fullName evidence="4">Homocitrate synthase</fullName>
    </recommendedName>
</protein>
<organism evidence="2 3">
    <name type="scientific">Mycobacterium kubicae</name>
    <dbReference type="NCBI Taxonomy" id="120959"/>
    <lineage>
        <taxon>Bacteria</taxon>
        <taxon>Bacillati</taxon>
        <taxon>Actinomycetota</taxon>
        <taxon>Actinomycetes</taxon>
        <taxon>Mycobacteriales</taxon>
        <taxon>Mycobacteriaceae</taxon>
        <taxon>Mycobacterium</taxon>
        <taxon>Mycobacterium simiae complex</taxon>
    </lineage>
</organism>
<dbReference type="EMBL" id="BLKU01000003">
    <property type="protein sequence ID" value="GFG64017.1"/>
    <property type="molecule type" value="Genomic_DNA"/>
</dbReference>
<proteinExistence type="predicted"/>
<name>A0ABQ1BJZ3_9MYCO</name>
<dbReference type="RefSeq" id="WP_169717188.1">
    <property type="nucleotide sequence ID" value="NZ_BLKU01000003.1"/>
</dbReference>
<dbReference type="SUPFAM" id="SSF110921">
    <property type="entry name" value="2-isopropylmalate synthase LeuA, allosteric (dimerisation) domain"/>
    <property type="match status" value="1"/>
</dbReference>
<evidence type="ECO:0008006" key="4">
    <source>
        <dbReference type="Google" id="ProtNLM"/>
    </source>
</evidence>
<gene>
    <name evidence="2" type="ORF">MKUB_15070</name>
</gene>
<accession>A0ABQ1BJZ3</accession>